<feature type="region of interest" description="Disordered" evidence="9">
    <location>
        <begin position="100"/>
        <end position="161"/>
    </location>
</feature>
<evidence type="ECO:0000256" key="2">
    <source>
        <dbReference type="ARBA" id="ARBA00012483"/>
    </source>
</evidence>
<feature type="domain" description="RING-type" evidence="10">
    <location>
        <begin position="546"/>
        <end position="569"/>
    </location>
</feature>
<evidence type="ECO:0000256" key="8">
    <source>
        <dbReference type="PROSITE-ProRule" id="PRU00175"/>
    </source>
</evidence>
<evidence type="ECO:0000256" key="5">
    <source>
        <dbReference type="ARBA" id="ARBA00022771"/>
    </source>
</evidence>
<dbReference type="PANTHER" id="PTHR22937:SF65">
    <property type="entry name" value="E3 UBIQUITIN-PROTEIN LIGASE ARK2C"/>
    <property type="match status" value="1"/>
</dbReference>
<keyword evidence="7" id="KW-0862">Zinc</keyword>
<feature type="region of interest" description="Disordered" evidence="9">
    <location>
        <begin position="1"/>
        <end position="53"/>
    </location>
</feature>
<dbReference type="PROSITE" id="PS50089">
    <property type="entry name" value="ZF_RING_2"/>
    <property type="match status" value="1"/>
</dbReference>
<protein>
    <recommendedName>
        <fullName evidence="2">RING-type E3 ubiquitin transferase</fullName>
        <ecNumber evidence="2">2.3.2.27</ecNumber>
    </recommendedName>
</protein>
<dbReference type="SUPFAM" id="SSF57850">
    <property type="entry name" value="RING/U-box"/>
    <property type="match status" value="1"/>
</dbReference>
<evidence type="ECO:0000313" key="12">
    <source>
        <dbReference type="Proteomes" id="UP000585474"/>
    </source>
</evidence>
<feature type="compositionally biased region" description="Low complexity" evidence="9">
    <location>
        <begin position="195"/>
        <end position="214"/>
    </location>
</feature>
<keyword evidence="4" id="KW-0479">Metal-binding</keyword>
<feature type="region of interest" description="Disordered" evidence="9">
    <location>
        <begin position="195"/>
        <end position="219"/>
    </location>
</feature>
<sequence>MSGTAIAPENGALVNPMDSISRGRVQSPSQWNSQSRASEYHSSSFSMGIPHPQPSFPGPPYHPFQLSSAAGNLYLAPQNNAGNAQSNYYDRLNIHENRSGLLDPVTGSERGPYKRKIPPGISVARESSSPSGFYSAGSSSGSSVLPMGKPTSDYQTIPSGHARLPHYGAGSLPVAGEDMVRNVRPRLDLEANPIRTHSSSYSSHHYRSTTNSSSVGPRADNLTNISADETTRVWNLNALPPPARGMIQTSGTNGLSHDSNKALVRESCSGIGGIRPDSVSGRNFIPSSQYFPGGILPHSVSGRNLIPSQYSNAPPIWGAREAGSSHSQRAIPSYRPGLSYPQFGHEAASTVSALQSLSQSYTSRHPRLYTGGWQNSQMNGRPRIAIEQFQSMPSIVDAYDRSGSEELLALGESIGNVSTGLSEDMISKCLTETKECFKSKPWRRNLLHLSRWKVVHSKKSFILGALFMDNQLFTPSSVVSPCLGRATLEQVGMHRHGDGNNPNPMVAQPNRSFGDGFYLIFHPLGAGMVGGEEYANEEEIGTLKKCGHNYHANCIREWLLMKNTCPICKVPALTDHSK</sequence>
<evidence type="ECO:0000256" key="1">
    <source>
        <dbReference type="ARBA" id="ARBA00000900"/>
    </source>
</evidence>
<comment type="catalytic activity">
    <reaction evidence="1">
        <text>S-ubiquitinyl-[E2 ubiquitin-conjugating enzyme]-L-cysteine + [acceptor protein]-L-lysine = [E2 ubiquitin-conjugating enzyme]-L-cysteine + N(6)-ubiquitinyl-[acceptor protein]-L-lysine.</text>
        <dbReference type="EC" id="2.3.2.27"/>
    </reaction>
</comment>
<name>A0A7J0EDP2_9ERIC</name>
<gene>
    <name evidence="11" type="ORF">Acr_03g0013290</name>
</gene>
<proteinExistence type="predicted"/>
<dbReference type="EC" id="2.3.2.27" evidence="2"/>
<evidence type="ECO:0000256" key="3">
    <source>
        <dbReference type="ARBA" id="ARBA00022679"/>
    </source>
</evidence>
<feature type="compositionally biased region" description="Polar residues" evidence="9">
    <location>
        <begin position="24"/>
        <end position="46"/>
    </location>
</feature>
<evidence type="ECO:0000256" key="6">
    <source>
        <dbReference type="ARBA" id="ARBA00022786"/>
    </source>
</evidence>
<dbReference type="GO" id="GO:0008270">
    <property type="term" value="F:zinc ion binding"/>
    <property type="evidence" value="ECO:0007669"/>
    <property type="project" value="UniProtKB-KW"/>
</dbReference>
<dbReference type="OrthoDB" id="8062037at2759"/>
<evidence type="ECO:0000256" key="7">
    <source>
        <dbReference type="ARBA" id="ARBA00022833"/>
    </source>
</evidence>
<dbReference type="InterPro" id="IPR045191">
    <property type="entry name" value="MBR1/2-like"/>
</dbReference>
<keyword evidence="3" id="KW-0808">Transferase</keyword>
<comment type="caution">
    <text evidence="11">The sequence shown here is derived from an EMBL/GenBank/DDBJ whole genome shotgun (WGS) entry which is preliminary data.</text>
</comment>
<keyword evidence="12" id="KW-1185">Reference proteome</keyword>
<reference evidence="11 12" key="1">
    <citation type="submission" date="2019-07" db="EMBL/GenBank/DDBJ databases">
        <title>De Novo Assembly of kiwifruit Actinidia rufa.</title>
        <authorList>
            <person name="Sugita-Konishi S."/>
            <person name="Sato K."/>
            <person name="Mori E."/>
            <person name="Abe Y."/>
            <person name="Kisaki G."/>
            <person name="Hamano K."/>
            <person name="Suezawa K."/>
            <person name="Otani M."/>
            <person name="Fukuda T."/>
            <person name="Manabe T."/>
            <person name="Gomi K."/>
            <person name="Tabuchi M."/>
            <person name="Akimitsu K."/>
            <person name="Kataoka I."/>
        </authorList>
    </citation>
    <scope>NUCLEOTIDE SEQUENCE [LARGE SCALE GENOMIC DNA]</scope>
    <source>
        <strain evidence="12">cv. Fuchu</strain>
    </source>
</reference>
<dbReference type="GO" id="GO:0061630">
    <property type="term" value="F:ubiquitin protein ligase activity"/>
    <property type="evidence" value="ECO:0007669"/>
    <property type="project" value="UniProtKB-EC"/>
</dbReference>
<dbReference type="EMBL" id="BJWL01000003">
    <property type="protein sequence ID" value="GFY84555.1"/>
    <property type="molecule type" value="Genomic_DNA"/>
</dbReference>
<keyword evidence="6" id="KW-0833">Ubl conjugation pathway</keyword>
<dbReference type="AlphaFoldDB" id="A0A7J0EDP2"/>
<dbReference type="InterPro" id="IPR001841">
    <property type="entry name" value="Znf_RING"/>
</dbReference>
<feature type="compositionally biased region" description="Low complexity" evidence="9">
    <location>
        <begin position="127"/>
        <end position="143"/>
    </location>
</feature>
<dbReference type="Pfam" id="PF13639">
    <property type="entry name" value="zf-RING_2"/>
    <property type="match status" value="1"/>
</dbReference>
<evidence type="ECO:0000259" key="10">
    <source>
        <dbReference type="PROSITE" id="PS50089"/>
    </source>
</evidence>
<organism evidence="11 12">
    <name type="scientific">Actinidia rufa</name>
    <dbReference type="NCBI Taxonomy" id="165716"/>
    <lineage>
        <taxon>Eukaryota</taxon>
        <taxon>Viridiplantae</taxon>
        <taxon>Streptophyta</taxon>
        <taxon>Embryophyta</taxon>
        <taxon>Tracheophyta</taxon>
        <taxon>Spermatophyta</taxon>
        <taxon>Magnoliopsida</taxon>
        <taxon>eudicotyledons</taxon>
        <taxon>Gunneridae</taxon>
        <taxon>Pentapetalae</taxon>
        <taxon>asterids</taxon>
        <taxon>Ericales</taxon>
        <taxon>Actinidiaceae</taxon>
        <taxon>Actinidia</taxon>
    </lineage>
</organism>
<evidence type="ECO:0000256" key="9">
    <source>
        <dbReference type="SAM" id="MobiDB-lite"/>
    </source>
</evidence>
<keyword evidence="5 8" id="KW-0863">Zinc-finger</keyword>
<dbReference type="PANTHER" id="PTHR22937">
    <property type="entry name" value="E3 UBIQUITIN-PROTEIN LIGASE RNF165"/>
    <property type="match status" value="1"/>
</dbReference>
<dbReference type="InterPro" id="IPR013083">
    <property type="entry name" value="Znf_RING/FYVE/PHD"/>
</dbReference>
<accession>A0A7J0EDP2</accession>
<dbReference type="Proteomes" id="UP000585474">
    <property type="component" value="Unassembled WGS sequence"/>
</dbReference>
<dbReference type="Gene3D" id="3.30.40.10">
    <property type="entry name" value="Zinc/RING finger domain, C3HC4 (zinc finger)"/>
    <property type="match status" value="1"/>
</dbReference>
<evidence type="ECO:0000313" key="11">
    <source>
        <dbReference type="EMBL" id="GFY84555.1"/>
    </source>
</evidence>
<evidence type="ECO:0000256" key="4">
    <source>
        <dbReference type="ARBA" id="ARBA00022723"/>
    </source>
</evidence>